<evidence type="ECO:0000313" key="1">
    <source>
        <dbReference type="EMBL" id="CDM62500.1"/>
    </source>
</evidence>
<dbReference type="AlphaFoldDB" id="W6RQT1"/>
<dbReference type="PATRIC" id="fig|348824.6.peg.6834"/>
<evidence type="ECO:0000313" key="2">
    <source>
        <dbReference type="Proteomes" id="UP000019443"/>
    </source>
</evidence>
<dbReference type="EMBL" id="HG916855">
    <property type="protein sequence ID" value="CDM62500.1"/>
    <property type="molecule type" value="Genomic_DNA"/>
</dbReference>
<dbReference type="RefSeq" id="WP_024315105.1">
    <property type="nucleotide sequence ID" value="NZ_ATTO01000018.1"/>
</dbReference>
<proteinExistence type="predicted"/>
<reference evidence="1" key="1">
    <citation type="submission" date="2013-11" db="EMBL/GenBank/DDBJ databases">
        <title>Draft genome sequence of the broad-host-range Rhizobium sp. LPU83 strain, a member of the low-genetic diversity Oregon-like Rhizobium sp. group.</title>
        <authorList>
            <person name="Wibberg D."/>
            <person name="Puehler A."/>
            <person name="Schlueter A."/>
        </authorList>
    </citation>
    <scope>NUCLEOTIDE SEQUENCE [LARGE SCALE GENOMIC DNA]</scope>
    <source>
        <strain evidence="1">LPU83</strain>
        <plasmid evidence="1">pLPU83d</plasmid>
    </source>
</reference>
<geneLocation type="plasmid" evidence="1 2">
    <name>pLPU83d</name>
</geneLocation>
<accession>W6RQT1</accession>
<protein>
    <submittedName>
        <fullName evidence="1">Uncharacterized protein</fullName>
    </submittedName>
</protein>
<keyword evidence="2" id="KW-1185">Reference proteome</keyword>
<sequence length="103" mass="11866">MDAMENDHWIVDDFGMHSEMRDGTFEIEAHRLAELTSVDDRDILYWPVYIASETRFDIERFLEAYEEALVKHAGRYAAVMNPSLLAESAEAARDIWGERPVCG</sequence>
<organism evidence="1 2">
    <name type="scientific">Rhizobium favelukesii</name>
    <dbReference type="NCBI Taxonomy" id="348824"/>
    <lineage>
        <taxon>Bacteria</taxon>
        <taxon>Pseudomonadati</taxon>
        <taxon>Pseudomonadota</taxon>
        <taxon>Alphaproteobacteria</taxon>
        <taxon>Hyphomicrobiales</taxon>
        <taxon>Rhizobiaceae</taxon>
        <taxon>Rhizobium/Agrobacterium group</taxon>
        <taxon>Rhizobium</taxon>
    </lineage>
</organism>
<dbReference type="HOGENOM" id="CLU_2165607_0_0_5"/>
<dbReference type="Proteomes" id="UP000019443">
    <property type="component" value="Plasmid pLPU83d"/>
</dbReference>
<dbReference type="KEGG" id="rhl:LPU83_pLPU83d_1130"/>
<name>W6RQT1_9HYPH</name>
<gene>
    <name evidence="1" type="ORF">LPU83_pLPU83d_1130</name>
</gene>
<keyword evidence="1" id="KW-0614">Plasmid</keyword>